<dbReference type="Pfam" id="PF03881">
    <property type="entry name" value="Fructosamin_kin"/>
    <property type="match status" value="1"/>
</dbReference>
<dbReference type="EMBL" id="JBEGDP010000017">
    <property type="protein sequence ID" value="MEQ7848448.1"/>
    <property type="molecule type" value="Genomic_DNA"/>
</dbReference>
<dbReference type="InterPro" id="IPR016477">
    <property type="entry name" value="Fructo-/Ketosamine-3-kinase"/>
</dbReference>
<name>A0ABV1P125_9ACTN</name>
<protein>
    <submittedName>
        <fullName evidence="2">Fructosamine kinase family protein</fullName>
    </submittedName>
</protein>
<dbReference type="GO" id="GO:0016301">
    <property type="term" value="F:kinase activity"/>
    <property type="evidence" value="ECO:0007669"/>
    <property type="project" value="UniProtKB-KW"/>
</dbReference>
<dbReference type="Gene3D" id="1.20.1270.240">
    <property type="match status" value="1"/>
</dbReference>
<accession>A0ABV1P125</accession>
<proteinExistence type="inferred from homology"/>
<dbReference type="InterPro" id="IPR011009">
    <property type="entry name" value="Kinase-like_dom_sf"/>
</dbReference>
<evidence type="ECO:0000313" key="2">
    <source>
        <dbReference type="EMBL" id="MEQ7848448.1"/>
    </source>
</evidence>
<comment type="similarity">
    <text evidence="1">Belongs to the fructosamine kinase family.</text>
</comment>
<dbReference type="SUPFAM" id="SSF56112">
    <property type="entry name" value="Protein kinase-like (PK-like)"/>
    <property type="match status" value="1"/>
</dbReference>
<dbReference type="PANTHER" id="PTHR12149">
    <property type="entry name" value="FRUCTOSAMINE 3 KINASE-RELATED PROTEIN"/>
    <property type="match status" value="1"/>
</dbReference>
<evidence type="ECO:0000313" key="3">
    <source>
        <dbReference type="Proteomes" id="UP001482520"/>
    </source>
</evidence>
<organism evidence="2 3">
    <name type="scientific">Nocardioides kribbensis</name>
    <dbReference type="NCBI Taxonomy" id="305517"/>
    <lineage>
        <taxon>Bacteria</taxon>
        <taxon>Bacillati</taxon>
        <taxon>Actinomycetota</taxon>
        <taxon>Actinomycetes</taxon>
        <taxon>Propionibacteriales</taxon>
        <taxon>Nocardioidaceae</taxon>
        <taxon>Nocardioides</taxon>
    </lineage>
</organism>
<dbReference type="PIRSF" id="PIRSF006221">
    <property type="entry name" value="Ketosamine-3-kinase"/>
    <property type="match status" value="1"/>
</dbReference>
<dbReference type="PANTHER" id="PTHR12149:SF8">
    <property type="entry name" value="PROTEIN-RIBULOSAMINE 3-KINASE"/>
    <property type="match status" value="1"/>
</dbReference>
<dbReference type="RefSeq" id="WP_349805088.1">
    <property type="nucleotide sequence ID" value="NZ_JBEGDP010000017.1"/>
</dbReference>
<reference evidence="2 3" key="1">
    <citation type="submission" date="2024-02" db="EMBL/GenBank/DDBJ databases">
        <title>Full genome sequence of Nocardioides kribbensis.</title>
        <authorList>
            <person name="Poletto B.L."/>
            <person name="Silva G."/>
            <person name="Galante D."/>
            <person name="Campos K.R."/>
            <person name="Santos M.B.N."/>
            <person name="Sacchi C.T."/>
        </authorList>
    </citation>
    <scope>NUCLEOTIDE SEQUENCE [LARGE SCALE GENOMIC DNA]</scope>
    <source>
        <strain evidence="2 3">O4R</strain>
    </source>
</reference>
<keyword evidence="1 2" id="KW-0418">Kinase</keyword>
<dbReference type="Gene3D" id="1.10.510.10">
    <property type="entry name" value="Transferase(Phosphotransferase) domain 1"/>
    <property type="match status" value="1"/>
</dbReference>
<dbReference type="Gene3D" id="3.30.200.20">
    <property type="entry name" value="Phosphorylase Kinase, domain 1"/>
    <property type="match status" value="1"/>
</dbReference>
<gene>
    <name evidence="2" type="ORF">V6R90_14280</name>
</gene>
<keyword evidence="3" id="KW-1185">Reference proteome</keyword>
<comment type="caution">
    <text evidence="2">The sequence shown here is derived from an EMBL/GenBank/DDBJ whole genome shotgun (WGS) entry which is preliminary data.</text>
</comment>
<dbReference type="Proteomes" id="UP001482520">
    <property type="component" value="Unassembled WGS sequence"/>
</dbReference>
<sequence length="292" mass="30704">MTRQPLLARRAEELLGAAVAATSPVAGGDISTATRLRLSDGSVALMKTLPHAPDGFFEAEAAGLRWLAEAAGTQGTQGGVAVPDLLAADHDCVILRWVEPGKATADGAADFGRALARTHAAGAPTHGGERDGFIGRLPLPNRPAPSWAEFYAVRRVLPYLKLARDRGAVTAAQAARVEAVVPRLTGLVPEEPPARLHGDLWNGNVLWGADGRSYLVDPAAHGGHREVDLAMLALFGLPHLPRALDAYDEVAPLADGWQDRVGLHQLFPLLVHACLFGGGYGARAAEVAGRYA</sequence>
<evidence type="ECO:0000256" key="1">
    <source>
        <dbReference type="PIRNR" id="PIRNR006221"/>
    </source>
</evidence>
<keyword evidence="1" id="KW-0808">Transferase</keyword>